<evidence type="ECO:0008006" key="4">
    <source>
        <dbReference type="Google" id="ProtNLM"/>
    </source>
</evidence>
<accession>A0A1F7WSQ0</accession>
<gene>
    <name evidence="2" type="ORF">A2008_02990</name>
</gene>
<dbReference type="InterPro" id="IPR029062">
    <property type="entry name" value="Class_I_gatase-like"/>
</dbReference>
<proteinExistence type="predicted"/>
<dbReference type="AlphaFoldDB" id="A0A1F7WSQ0"/>
<dbReference type="Gene3D" id="3.40.50.880">
    <property type="match status" value="1"/>
</dbReference>
<protein>
    <recommendedName>
        <fullName evidence="4">Glutamine amidotransferase domain-containing protein</fullName>
    </recommendedName>
</protein>
<reference evidence="2 3" key="1">
    <citation type="journal article" date="2016" name="Nat. Commun.">
        <title>Thousands of microbial genomes shed light on interconnected biogeochemical processes in an aquifer system.</title>
        <authorList>
            <person name="Anantharaman K."/>
            <person name="Brown C.T."/>
            <person name="Hug L.A."/>
            <person name="Sharon I."/>
            <person name="Castelle C.J."/>
            <person name="Probst A.J."/>
            <person name="Thomas B.C."/>
            <person name="Singh A."/>
            <person name="Wilkins M.J."/>
            <person name="Karaoz U."/>
            <person name="Brodie E.L."/>
            <person name="Williams K.H."/>
            <person name="Hubbard S.S."/>
            <person name="Banfield J.F."/>
        </authorList>
    </citation>
    <scope>NUCLEOTIDE SEQUENCE [LARGE SCALE GENOMIC DNA]</scope>
</reference>
<evidence type="ECO:0000256" key="1">
    <source>
        <dbReference type="SAM" id="Phobius"/>
    </source>
</evidence>
<organism evidence="2 3">
    <name type="scientific">Candidatus Wallbacteria bacterium GWC2_49_35</name>
    <dbReference type="NCBI Taxonomy" id="1817813"/>
    <lineage>
        <taxon>Bacteria</taxon>
        <taxon>Candidatus Walliibacteriota</taxon>
    </lineage>
</organism>
<dbReference type="Proteomes" id="UP000178735">
    <property type="component" value="Unassembled WGS sequence"/>
</dbReference>
<sequence length="754" mass="82094">MSRISIFRSSTNKTMSVKLMKLYGKTNHNESRAFFPKLLPAALIVLIFTLSAALHPAFAQPAKDKKLQKEITLSASVGIDNTFFPLHLNPVDITINNGTDANFEGEILIEAAGRRYRLLNVFTGPLSSKKYSVNTRFDTYTHSVKVSIINSSNIVIYNENIPVKPNQTADYYVFSVSDAPSYANALKSIRGRNRSLKRDYDGYGNHSPQIEGAAPRIVVQNVKAEEMFANFACYEPYSLIIINGADASLMSADQQRAVIEYVRGGGALMVSYGGFVSKLAASELASILPVTISGSEVADGSDFYKYAASQSASGAMNEKFAGIGIPISVGEIKNGASATVNLTASDGRVVPIIAHSRVGNGIVYYAAFDISQVDISQIDYLKDNIAAILKQSETNKEFKISSMAMHFNRFCEKFNQFATNPPSVFMVLLMLILFAAITGPLFYFYVRNSVSMTKLIVVPAAVSLAFFAAFNFFDFEFMLDKPLVAELGLRMIDNDSANAQAVSGVAILMPPLSSGEYSVDQSGATLMGNARGYYSQEESEIIINEDLVKLVHPQMNYRFSKYAVVKNDKLNGKFGVSYSDSAAETDSGPGGWPAGEAKQGDAFDAEMRSYMTAAAHNKKAKKLIAIVNNTDMELVNCKIYYCGHVFTIDKLYPGEKITPGAPKSFDSPKIIDEHFDSIAGSIKDNLPQNLKFNNYSYDYNTKGFMKTAGMYIAQSSAASPIMVGYIKRGGGPGESVRTSGCSVSDLGAIALIKL</sequence>
<keyword evidence="1" id="KW-0812">Transmembrane</keyword>
<keyword evidence="1" id="KW-1133">Transmembrane helix</keyword>
<feature type="transmembrane region" description="Helical" evidence="1">
    <location>
        <begin position="424"/>
        <end position="446"/>
    </location>
</feature>
<dbReference type="EMBL" id="MGFH01000096">
    <property type="protein sequence ID" value="OGM05813.1"/>
    <property type="molecule type" value="Genomic_DNA"/>
</dbReference>
<feature type="transmembrane region" description="Helical" evidence="1">
    <location>
        <begin position="455"/>
        <end position="473"/>
    </location>
</feature>
<keyword evidence="1" id="KW-0472">Membrane</keyword>
<dbReference type="SUPFAM" id="SSF52317">
    <property type="entry name" value="Class I glutamine amidotransferase-like"/>
    <property type="match status" value="1"/>
</dbReference>
<name>A0A1F7WSQ0_9BACT</name>
<evidence type="ECO:0000313" key="2">
    <source>
        <dbReference type="EMBL" id="OGM05813.1"/>
    </source>
</evidence>
<dbReference type="STRING" id="1817813.A2008_02990"/>
<evidence type="ECO:0000313" key="3">
    <source>
        <dbReference type="Proteomes" id="UP000178735"/>
    </source>
</evidence>
<comment type="caution">
    <text evidence="2">The sequence shown here is derived from an EMBL/GenBank/DDBJ whole genome shotgun (WGS) entry which is preliminary data.</text>
</comment>